<evidence type="ECO:0000313" key="2">
    <source>
        <dbReference type="Proteomes" id="UP000188532"/>
    </source>
</evidence>
<protein>
    <submittedName>
        <fullName evidence="1">Uncharacterized protein</fullName>
    </submittedName>
</protein>
<dbReference type="AlphaFoldDB" id="A0A1V3WRD1"/>
<organism evidence="1 2">
    <name type="scientific">Mycobacterium kansasii</name>
    <dbReference type="NCBI Taxonomy" id="1768"/>
    <lineage>
        <taxon>Bacteria</taxon>
        <taxon>Bacillati</taxon>
        <taxon>Actinomycetota</taxon>
        <taxon>Actinomycetes</taxon>
        <taxon>Mycobacteriales</taxon>
        <taxon>Mycobacteriaceae</taxon>
        <taxon>Mycobacterium</taxon>
    </lineage>
</organism>
<name>A0A1V3WRD1_MYCKA</name>
<reference evidence="1 2" key="1">
    <citation type="submission" date="2017-02" db="EMBL/GenBank/DDBJ databases">
        <title>Complete genome sequences of Mycobacterium kansasii strains isolated from rhesus macaques.</title>
        <authorList>
            <person name="Panda A."/>
            <person name="Nagaraj S."/>
            <person name="Zhao X."/>
            <person name="Tettelin H."/>
            <person name="Detolla L.J."/>
        </authorList>
    </citation>
    <scope>NUCLEOTIDE SEQUENCE [LARGE SCALE GENOMIC DNA]</scope>
    <source>
        <strain evidence="1 2">11-3469</strain>
    </source>
</reference>
<sequence>MAHGGAPAAADVEQRHARLEVQLVQGKFAFGVLRLFQRHIGRSSKYAQLYVIDGSSQSLKNSLDLS</sequence>
<gene>
    <name evidence="1" type="ORF">BZL29_6513</name>
</gene>
<evidence type="ECO:0000313" key="1">
    <source>
        <dbReference type="EMBL" id="OOK69513.1"/>
    </source>
</evidence>
<dbReference type="Proteomes" id="UP000188532">
    <property type="component" value="Unassembled WGS sequence"/>
</dbReference>
<dbReference type="EMBL" id="MVBN01000007">
    <property type="protein sequence ID" value="OOK69513.1"/>
    <property type="molecule type" value="Genomic_DNA"/>
</dbReference>
<proteinExistence type="predicted"/>
<comment type="caution">
    <text evidence="1">The sequence shown here is derived from an EMBL/GenBank/DDBJ whole genome shotgun (WGS) entry which is preliminary data.</text>
</comment>
<accession>A0A1V3WRD1</accession>